<evidence type="ECO:0000313" key="3">
    <source>
        <dbReference type="Proteomes" id="UP000054821"/>
    </source>
</evidence>
<feature type="chain" id="PRO_5015184189" evidence="1">
    <location>
        <begin position="20"/>
        <end position="345"/>
    </location>
</feature>
<dbReference type="PANTHER" id="PTHR42060:SF1">
    <property type="entry name" value="NHL REPEAT-CONTAINING PROTEIN"/>
    <property type="match status" value="1"/>
</dbReference>
<name>A0A2P4ZCC6_9HYPO</name>
<evidence type="ECO:0000256" key="1">
    <source>
        <dbReference type="SAM" id="SignalP"/>
    </source>
</evidence>
<comment type="caution">
    <text evidence="2">The sequence shown here is derived from an EMBL/GenBank/DDBJ whole genome shotgun (WGS) entry which is preliminary data.</text>
</comment>
<reference evidence="2 3" key="1">
    <citation type="journal article" date="2016" name="Genome Announc.">
        <title>Draft Whole-Genome Sequence of Trichoderma gamsii T6085, a Promising Biocontrol Agent of Fusarium Head Blight on Wheat.</title>
        <authorList>
            <person name="Baroncelli R."/>
            <person name="Zapparata A."/>
            <person name="Piaggeschi G."/>
            <person name="Sarrocco S."/>
            <person name="Vannacci G."/>
        </authorList>
    </citation>
    <scope>NUCLEOTIDE SEQUENCE [LARGE SCALE GENOMIC DNA]</scope>
    <source>
        <strain evidence="2 3">T6085</strain>
    </source>
</reference>
<dbReference type="SUPFAM" id="SSF63829">
    <property type="entry name" value="Calcium-dependent phosphotriesterase"/>
    <property type="match status" value="1"/>
</dbReference>
<keyword evidence="1" id="KW-0732">Signal</keyword>
<dbReference type="RefSeq" id="XP_018656793.1">
    <property type="nucleotide sequence ID" value="XM_018809970.1"/>
</dbReference>
<dbReference type="PANTHER" id="PTHR42060">
    <property type="entry name" value="NHL REPEAT-CONTAINING PROTEIN-RELATED"/>
    <property type="match status" value="1"/>
</dbReference>
<dbReference type="EMBL" id="JPDN02000043">
    <property type="protein sequence ID" value="PON21901.1"/>
    <property type="molecule type" value="Genomic_DNA"/>
</dbReference>
<protein>
    <submittedName>
        <fullName evidence="2">Uncharacterized protein</fullName>
    </submittedName>
</protein>
<dbReference type="Proteomes" id="UP000054821">
    <property type="component" value="Unassembled WGS sequence"/>
</dbReference>
<accession>A0A2P4ZCC6</accession>
<keyword evidence="3" id="KW-1185">Reference proteome</keyword>
<evidence type="ECO:0000313" key="2">
    <source>
        <dbReference type="EMBL" id="PON21901.1"/>
    </source>
</evidence>
<sequence length="345" mass="36141">MRLNSPIAAFATFGSLVWALPTEDASNTPKTLRDVIVFPNNTWVENIAVRSNGKLLVTLLNIPEVWEVEPLSGSAELAYSFPNANACLGITEVGHDIFAVNVGNLSAPATGAPGSWSVWTLDYNTANSSSNRPTPKEITAIPPAVFLNSLASLPTKPGVVLAGDSFLGQIFAVDTTDGHYNVAIDVPEFKPNATAAIQFGVNGIKIHDGHLYFTNSLKSPLLASIPLSTNGTASGPVKTIAKSAQYPVNSGFQADDFALDATAEYAWVATNLSNLIVRITIATGKQQVVAGESSDPVVAGATSAAFGRNWYNRHILYIVTDGGLGDPSSAGVTGGKIVALDTTKL</sequence>
<dbReference type="AlphaFoldDB" id="A0A2P4ZCC6"/>
<dbReference type="InterPro" id="IPR052998">
    <property type="entry name" value="Hetero-Diels-Alderase-like"/>
</dbReference>
<dbReference type="Gene3D" id="2.120.10.30">
    <property type="entry name" value="TolB, C-terminal domain"/>
    <property type="match status" value="1"/>
</dbReference>
<organism evidence="2 3">
    <name type="scientific">Trichoderma gamsii</name>
    <dbReference type="NCBI Taxonomy" id="398673"/>
    <lineage>
        <taxon>Eukaryota</taxon>
        <taxon>Fungi</taxon>
        <taxon>Dikarya</taxon>
        <taxon>Ascomycota</taxon>
        <taxon>Pezizomycotina</taxon>
        <taxon>Sordariomycetes</taxon>
        <taxon>Hypocreomycetidae</taxon>
        <taxon>Hypocreales</taxon>
        <taxon>Hypocreaceae</taxon>
        <taxon>Trichoderma</taxon>
    </lineage>
</organism>
<gene>
    <name evidence="2" type="ORF">TGAM01_v209157</name>
</gene>
<feature type="signal peptide" evidence="1">
    <location>
        <begin position="1"/>
        <end position="19"/>
    </location>
</feature>
<proteinExistence type="predicted"/>
<dbReference type="InterPro" id="IPR011042">
    <property type="entry name" value="6-blade_b-propeller_TolB-like"/>
</dbReference>
<dbReference type="GeneID" id="29990053"/>
<dbReference type="STRING" id="398673.A0A2P4ZCC6"/>